<gene>
    <name evidence="2" type="ORF">EV662_10134</name>
</gene>
<dbReference type="RefSeq" id="WP_132460116.1">
    <property type="nucleotide sequence ID" value="NZ_SLXP01000001.1"/>
</dbReference>
<sequence>MGSDPRIEIAKAMPMREVIERLPLEGLRRDGRELVGPCPRCGGRDRFGINLDRGLFLCRVCGAKGDGLDLAQHVLGCDFKGALDHLAGAAIEVDPAELARRKARARAERARQEAEAARYREAAIRDAATIWSSARSPAASPVVEYLAARAIRLRELPKSLRFKPDHPYVRKIGGRLVTLHRGPCMIAAIQGPDGRLAAVHQTWIDLSKPSAKAEIVDPETGEAFPAKMVRGSKKAGAIRLGGDPSAGVLVMGEGIETTLSARVIAPLGPAVYWAAVDLGNISGRMLPPRNSGQPDPADDRAFVPPPWVRRLVLIQDGDSDPEATRAKLLSGLRRAQSAIPGLAGEIVHPGAGRDLNDLLRELGDKPGRTEESTT</sequence>
<reference evidence="2 3" key="1">
    <citation type="submission" date="2019-03" db="EMBL/GenBank/DDBJ databases">
        <title>Genomic Encyclopedia of Type Strains, Phase IV (KMG-IV): sequencing the most valuable type-strain genomes for metagenomic binning, comparative biology and taxonomic classification.</title>
        <authorList>
            <person name="Goeker M."/>
        </authorList>
    </citation>
    <scope>NUCLEOTIDE SEQUENCE [LARGE SCALE GENOMIC DNA]</scope>
    <source>
        <strain evidence="2 3">DSM 18063</strain>
    </source>
</reference>
<dbReference type="Gene3D" id="3.90.580.10">
    <property type="entry name" value="Zinc finger, CHC2-type domain"/>
    <property type="match status" value="1"/>
</dbReference>
<evidence type="ECO:0000313" key="2">
    <source>
        <dbReference type="EMBL" id="TCP43950.1"/>
    </source>
</evidence>
<dbReference type="EMBL" id="SLXP01000001">
    <property type="protein sequence ID" value="TCP43950.1"/>
    <property type="molecule type" value="Genomic_DNA"/>
</dbReference>
<dbReference type="SMART" id="SM00778">
    <property type="entry name" value="Prim_Zn_Ribbon"/>
    <property type="match status" value="1"/>
</dbReference>
<dbReference type="AlphaFoldDB" id="A0A4R2Q5M4"/>
<evidence type="ECO:0000259" key="1">
    <source>
        <dbReference type="SMART" id="SM00778"/>
    </source>
</evidence>
<dbReference type="InterPro" id="IPR036977">
    <property type="entry name" value="DNA_primase_Znf_CHC2"/>
</dbReference>
<feature type="domain" description="DNA primase/helicase Gp4 N-terminal Bacteriophage T7-like" evidence="1">
    <location>
        <begin position="33"/>
        <end position="68"/>
    </location>
</feature>
<accession>A0A4R2Q5M4</accession>
<protein>
    <submittedName>
        <fullName evidence="2">Primase-helicase-like zinc-binding protein</fullName>
    </submittedName>
</protein>
<dbReference type="GO" id="GO:0006260">
    <property type="term" value="P:DNA replication"/>
    <property type="evidence" value="ECO:0007669"/>
    <property type="project" value="InterPro"/>
</dbReference>
<dbReference type="Pfam" id="PF08273">
    <property type="entry name" value="Zn_Ribbon_Prim"/>
    <property type="match status" value="1"/>
</dbReference>
<keyword evidence="2" id="KW-0347">Helicase</keyword>
<dbReference type="GO" id="GO:0008270">
    <property type="term" value="F:zinc ion binding"/>
    <property type="evidence" value="ECO:0007669"/>
    <property type="project" value="InterPro"/>
</dbReference>
<dbReference type="GO" id="GO:0003677">
    <property type="term" value="F:DNA binding"/>
    <property type="evidence" value="ECO:0007669"/>
    <property type="project" value="InterPro"/>
</dbReference>
<dbReference type="InterPro" id="IPR055570">
    <property type="entry name" value="DUF7146"/>
</dbReference>
<comment type="caution">
    <text evidence="2">The sequence shown here is derived from an EMBL/GenBank/DDBJ whole genome shotgun (WGS) entry which is preliminary data.</text>
</comment>
<keyword evidence="2" id="KW-0378">Hydrolase</keyword>
<dbReference type="SUPFAM" id="SSF57783">
    <property type="entry name" value="Zinc beta-ribbon"/>
    <property type="match status" value="1"/>
</dbReference>
<dbReference type="InterPro" id="IPR013237">
    <property type="entry name" value="Phage_T7_Gp4_N"/>
</dbReference>
<proteinExistence type="predicted"/>
<evidence type="ECO:0000313" key="3">
    <source>
        <dbReference type="Proteomes" id="UP000294835"/>
    </source>
</evidence>
<name>A0A4R2Q5M4_9RHOB</name>
<organism evidence="2 3">
    <name type="scientific">Rhodovulum marinum</name>
    <dbReference type="NCBI Taxonomy" id="320662"/>
    <lineage>
        <taxon>Bacteria</taxon>
        <taxon>Pseudomonadati</taxon>
        <taxon>Pseudomonadota</taxon>
        <taxon>Alphaproteobacteria</taxon>
        <taxon>Rhodobacterales</taxon>
        <taxon>Paracoccaceae</taxon>
        <taxon>Rhodovulum</taxon>
    </lineage>
</organism>
<keyword evidence="2" id="KW-0547">Nucleotide-binding</keyword>
<dbReference type="Proteomes" id="UP000294835">
    <property type="component" value="Unassembled WGS sequence"/>
</dbReference>
<dbReference type="GO" id="GO:0004386">
    <property type="term" value="F:helicase activity"/>
    <property type="evidence" value="ECO:0007669"/>
    <property type="project" value="UniProtKB-KW"/>
</dbReference>
<keyword evidence="2" id="KW-0067">ATP-binding</keyword>
<dbReference type="Pfam" id="PF23639">
    <property type="entry name" value="DUF7146"/>
    <property type="match status" value="1"/>
</dbReference>
<keyword evidence="3" id="KW-1185">Reference proteome</keyword>
<dbReference type="OrthoDB" id="9811157at2"/>